<gene>
    <name evidence="1" type="ORF">HMPREF0357_11085</name>
</gene>
<sequence>MRVNLEMDTVVLPEPSFHFPFRVHKGLACIKRIQSMLVPSLSVFIQQGGYYAP</sequence>
<dbReference type="Proteomes" id="UP000003028">
    <property type="component" value="Unassembled WGS sequence"/>
</dbReference>
<proteinExistence type="predicted"/>
<evidence type="ECO:0000313" key="2">
    <source>
        <dbReference type="Proteomes" id="UP000003028"/>
    </source>
</evidence>
<organism evidence="1 2">
    <name type="scientific">Erysipelothrix rhusiopathiae ATCC 19414</name>
    <dbReference type="NCBI Taxonomy" id="525280"/>
    <lineage>
        <taxon>Bacteria</taxon>
        <taxon>Bacillati</taxon>
        <taxon>Bacillota</taxon>
        <taxon>Erysipelotrichia</taxon>
        <taxon>Erysipelotrichales</taxon>
        <taxon>Erysipelotrichaceae</taxon>
        <taxon>Erysipelothrix</taxon>
    </lineage>
</organism>
<comment type="caution">
    <text evidence="1">The sequence shown here is derived from an EMBL/GenBank/DDBJ whole genome shotgun (WGS) entry which is preliminary data.</text>
</comment>
<accession>E7FVQ8</accession>
<evidence type="ECO:0000313" key="1">
    <source>
        <dbReference type="EMBL" id="EFY08978.1"/>
    </source>
</evidence>
<protein>
    <submittedName>
        <fullName evidence="1">Uncharacterized protein</fullName>
    </submittedName>
</protein>
<name>E7FVQ8_ERYRH</name>
<keyword evidence="2" id="KW-1185">Reference proteome</keyword>
<reference evidence="1" key="1">
    <citation type="submission" date="2011-01" db="EMBL/GenBank/DDBJ databases">
        <authorList>
            <person name="Muzny D."/>
            <person name="Qin X."/>
            <person name="Buhay C."/>
            <person name="Dugan-Rocha S."/>
            <person name="Ding Y."/>
            <person name="Chen G."/>
            <person name="Hawes A."/>
            <person name="Holder M."/>
            <person name="Jhangiani S."/>
            <person name="Johnson A."/>
            <person name="Khan Z."/>
            <person name="Li Z."/>
            <person name="Liu W."/>
            <person name="Liu X."/>
            <person name="Perez L."/>
            <person name="Shen H."/>
            <person name="Wang Q."/>
            <person name="Watt J."/>
            <person name="Xi L."/>
            <person name="Xin Y."/>
            <person name="Zhou J."/>
            <person name="Deng J."/>
            <person name="Jiang H."/>
            <person name="Liu Y."/>
            <person name="Qu J."/>
            <person name="Song X.-Z."/>
            <person name="Zhang L."/>
            <person name="Villasana D."/>
            <person name="Johnson A."/>
            <person name="Liu J."/>
            <person name="Liyanage D."/>
            <person name="Lorensuhewa L."/>
            <person name="Robinson T."/>
            <person name="Song A."/>
            <person name="Song B.-B."/>
            <person name="Dinh H."/>
            <person name="Thornton R."/>
            <person name="Coyle M."/>
            <person name="Francisco L."/>
            <person name="Jackson L."/>
            <person name="Javaid M."/>
            <person name="Korchina V."/>
            <person name="Kovar C."/>
            <person name="Mata R."/>
            <person name="Mathew T."/>
            <person name="Ngo R."/>
            <person name="Nguyen L."/>
            <person name="Nguyen N."/>
            <person name="Okwuonu G."/>
            <person name="Ongeri F."/>
            <person name="Pham C."/>
            <person name="Simmons D."/>
            <person name="Wilczek-Boney K."/>
            <person name="Hale W."/>
            <person name="Jakkamsetti A."/>
            <person name="Pham P."/>
            <person name="Ruth R."/>
            <person name="San Lucas F."/>
            <person name="Warren J."/>
            <person name="Zhang J."/>
            <person name="Zhao Z."/>
            <person name="Zhou C."/>
            <person name="Zhu D."/>
            <person name="Lee S."/>
            <person name="Bess C."/>
            <person name="Blankenburg K."/>
            <person name="Forbes L."/>
            <person name="Fu Q."/>
            <person name="Gubbala S."/>
            <person name="Hirani K."/>
            <person name="Jayaseelan J.C."/>
            <person name="Lara F."/>
            <person name="Munidasa M."/>
            <person name="Palculict T."/>
            <person name="Patil S."/>
            <person name="Pu L.-L."/>
            <person name="Saada N."/>
            <person name="Tang L."/>
            <person name="Weissenberger G."/>
            <person name="Zhu Y."/>
            <person name="Hemphill L."/>
            <person name="Shang Y."/>
            <person name="Youmans B."/>
            <person name="Ayvaz T."/>
            <person name="Ross M."/>
            <person name="Santibanez J."/>
            <person name="Aqrawi P."/>
            <person name="Gross S."/>
            <person name="Joshi V."/>
            <person name="Fowler G."/>
            <person name="Nazareth L."/>
            <person name="Reid J."/>
            <person name="Worley K."/>
            <person name="Petrosino J."/>
            <person name="Highlander S."/>
            <person name="Gibbs R."/>
        </authorList>
    </citation>
    <scope>NUCLEOTIDE SEQUENCE [LARGE SCALE GENOMIC DNA]</scope>
    <source>
        <strain evidence="1">ATCC 19414</strain>
    </source>
</reference>
<dbReference type="AlphaFoldDB" id="E7FVQ8"/>
<dbReference type="EMBL" id="ACLK02000002">
    <property type="protein sequence ID" value="EFY08978.1"/>
    <property type="molecule type" value="Genomic_DNA"/>
</dbReference>